<comment type="similarity">
    <text evidence="1">Belongs to the sigma-70 factor family. ECF subfamily.</text>
</comment>
<proteinExistence type="inferred from homology"/>
<sequence length="158" mass="17631">MAGGADTFVEEMQAEIPHLRRFAKAMTGSRDAGDDLMQTALERALRSRSQFKDGAVLRPWLFAIVRNAFLDECRKFGRQGRQVSLEDWYEGVSLAPSQEQCLELDEVVRAMEKLRPEERTTLQLSAFGGLSHAQIAFQTGVAIGTVKSRLSRARESLG</sequence>
<evidence type="ECO:0000259" key="5">
    <source>
        <dbReference type="Pfam" id="PF08281"/>
    </source>
</evidence>
<keyword evidence="2" id="KW-0805">Transcription regulation</keyword>
<dbReference type="PANTHER" id="PTHR43133">
    <property type="entry name" value="RNA POLYMERASE ECF-TYPE SIGMA FACTO"/>
    <property type="match status" value="1"/>
</dbReference>
<evidence type="ECO:0000313" key="7">
    <source>
        <dbReference type="EMBL" id="MCX2725679.1"/>
    </source>
</evidence>
<name>A0ABT3R8P1_9HYPH</name>
<gene>
    <name evidence="7" type="ORF">ON753_25525</name>
</gene>
<keyword evidence="8" id="KW-1185">Reference proteome</keyword>
<dbReference type="CDD" id="cd06171">
    <property type="entry name" value="Sigma70_r4"/>
    <property type="match status" value="1"/>
</dbReference>
<feature type="domain" description="PhyR sigma2" evidence="6">
    <location>
        <begin position="13"/>
        <end position="64"/>
    </location>
</feature>
<evidence type="ECO:0000256" key="4">
    <source>
        <dbReference type="ARBA" id="ARBA00023163"/>
    </source>
</evidence>
<dbReference type="PANTHER" id="PTHR43133:SF25">
    <property type="entry name" value="RNA POLYMERASE SIGMA FACTOR RFAY-RELATED"/>
    <property type="match status" value="1"/>
</dbReference>
<protein>
    <submittedName>
        <fullName evidence="7">RNA polymerase sigma factor</fullName>
    </submittedName>
</protein>
<dbReference type="Pfam" id="PF22029">
    <property type="entry name" value="PhyR_sigma2"/>
    <property type="match status" value="1"/>
</dbReference>
<dbReference type="SUPFAM" id="SSF88946">
    <property type="entry name" value="Sigma2 domain of RNA polymerase sigma factors"/>
    <property type="match status" value="1"/>
</dbReference>
<dbReference type="InterPro" id="IPR014284">
    <property type="entry name" value="RNA_pol_sigma-70_dom"/>
</dbReference>
<dbReference type="InterPro" id="IPR039425">
    <property type="entry name" value="RNA_pol_sigma-70-like"/>
</dbReference>
<dbReference type="InterPro" id="IPR013325">
    <property type="entry name" value="RNA_pol_sigma_r2"/>
</dbReference>
<evidence type="ECO:0000256" key="3">
    <source>
        <dbReference type="ARBA" id="ARBA00023082"/>
    </source>
</evidence>
<dbReference type="RefSeq" id="WP_265966790.1">
    <property type="nucleotide sequence ID" value="NZ_JAPEVI010000003.1"/>
</dbReference>
<dbReference type="InterPro" id="IPR013249">
    <property type="entry name" value="RNA_pol_sigma70_r4_t2"/>
</dbReference>
<reference evidence="7 8" key="1">
    <citation type="journal article" date="2016" name="Int. J. Syst. Evol. Microbiol.">
        <title>Labrenzia salina sp. nov., isolated from the rhizosphere of the halophyte Arthrocnemum macrostachyum.</title>
        <authorList>
            <person name="Camacho M."/>
            <person name="Redondo-Gomez S."/>
            <person name="Rodriguez-Llorente I."/>
            <person name="Rohde M."/>
            <person name="Sproer C."/>
            <person name="Schumann P."/>
            <person name="Klenk H.P."/>
            <person name="Montero-Calasanz M.D.C."/>
        </authorList>
    </citation>
    <scope>NUCLEOTIDE SEQUENCE [LARGE SCALE GENOMIC DNA]</scope>
    <source>
        <strain evidence="7 8">DSM 29163</strain>
    </source>
</reference>
<comment type="caution">
    <text evidence="7">The sequence shown here is derived from an EMBL/GenBank/DDBJ whole genome shotgun (WGS) entry which is preliminary data.</text>
</comment>
<dbReference type="Proteomes" id="UP001300261">
    <property type="component" value="Unassembled WGS sequence"/>
</dbReference>
<evidence type="ECO:0000259" key="6">
    <source>
        <dbReference type="Pfam" id="PF22029"/>
    </source>
</evidence>
<dbReference type="InterPro" id="IPR013324">
    <property type="entry name" value="RNA_pol_sigma_r3/r4-like"/>
</dbReference>
<dbReference type="Gene3D" id="1.10.10.10">
    <property type="entry name" value="Winged helix-like DNA-binding domain superfamily/Winged helix DNA-binding domain"/>
    <property type="match status" value="1"/>
</dbReference>
<keyword evidence="3" id="KW-0731">Sigma factor</keyword>
<dbReference type="Pfam" id="PF08281">
    <property type="entry name" value="Sigma70_r4_2"/>
    <property type="match status" value="1"/>
</dbReference>
<organism evidence="7 8">
    <name type="scientific">Roseibium salinum</name>
    <dbReference type="NCBI Taxonomy" id="1604349"/>
    <lineage>
        <taxon>Bacteria</taxon>
        <taxon>Pseudomonadati</taxon>
        <taxon>Pseudomonadota</taxon>
        <taxon>Alphaproteobacteria</taxon>
        <taxon>Hyphomicrobiales</taxon>
        <taxon>Stappiaceae</taxon>
        <taxon>Roseibium</taxon>
    </lineage>
</organism>
<dbReference type="EMBL" id="JAPEVI010000003">
    <property type="protein sequence ID" value="MCX2725679.1"/>
    <property type="molecule type" value="Genomic_DNA"/>
</dbReference>
<dbReference type="SUPFAM" id="SSF88659">
    <property type="entry name" value="Sigma3 and sigma4 domains of RNA polymerase sigma factors"/>
    <property type="match status" value="1"/>
</dbReference>
<evidence type="ECO:0000256" key="1">
    <source>
        <dbReference type="ARBA" id="ARBA00010641"/>
    </source>
</evidence>
<evidence type="ECO:0000256" key="2">
    <source>
        <dbReference type="ARBA" id="ARBA00023015"/>
    </source>
</evidence>
<accession>A0ABT3R8P1</accession>
<dbReference type="InterPro" id="IPR053866">
    <property type="entry name" value="PhyR_sigma2"/>
</dbReference>
<dbReference type="Gene3D" id="1.10.1740.10">
    <property type="match status" value="1"/>
</dbReference>
<keyword evidence="4" id="KW-0804">Transcription</keyword>
<evidence type="ECO:0000313" key="8">
    <source>
        <dbReference type="Proteomes" id="UP001300261"/>
    </source>
</evidence>
<dbReference type="NCBIfam" id="TIGR02937">
    <property type="entry name" value="sigma70-ECF"/>
    <property type="match status" value="1"/>
</dbReference>
<dbReference type="InterPro" id="IPR036388">
    <property type="entry name" value="WH-like_DNA-bd_sf"/>
</dbReference>
<feature type="domain" description="RNA polymerase sigma factor 70 region 4 type 2" evidence="5">
    <location>
        <begin position="105"/>
        <end position="157"/>
    </location>
</feature>